<evidence type="ECO:0000313" key="1">
    <source>
        <dbReference type="EMBL" id="KAK3710438.1"/>
    </source>
</evidence>
<keyword evidence="1" id="KW-0378">Hydrolase</keyword>
<reference evidence="1" key="1">
    <citation type="submission" date="2023-07" db="EMBL/GenBank/DDBJ databases">
        <title>Black Yeasts Isolated from many extreme environments.</title>
        <authorList>
            <person name="Coleine C."/>
            <person name="Stajich J.E."/>
            <person name="Selbmann L."/>
        </authorList>
    </citation>
    <scope>NUCLEOTIDE SEQUENCE</scope>
    <source>
        <strain evidence="1">CCFEE 5714</strain>
    </source>
</reference>
<organism evidence="1 2">
    <name type="scientific">Vermiconidia calcicola</name>
    <dbReference type="NCBI Taxonomy" id="1690605"/>
    <lineage>
        <taxon>Eukaryota</taxon>
        <taxon>Fungi</taxon>
        <taxon>Dikarya</taxon>
        <taxon>Ascomycota</taxon>
        <taxon>Pezizomycotina</taxon>
        <taxon>Dothideomycetes</taxon>
        <taxon>Dothideomycetidae</taxon>
        <taxon>Mycosphaerellales</taxon>
        <taxon>Extremaceae</taxon>
        <taxon>Vermiconidia</taxon>
    </lineage>
</organism>
<dbReference type="EC" id="3.1.1.65" evidence="1"/>
<proteinExistence type="predicted"/>
<evidence type="ECO:0000313" key="2">
    <source>
        <dbReference type="Proteomes" id="UP001281147"/>
    </source>
</evidence>
<keyword evidence="2" id="KW-1185">Reference proteome</keyword>
<name>A0ACC3N5A4_9PEZI</name>
<sequence length="348" mass="39531">MPKPVVIDSHIHLWPKETANETGHAWMTPGMPLAKPHLLSDYYKASGQGYNEDVDTRVNGVVYVETDVRYGTHHDDVATFAKGPLDEIAFLRRVVEGAYDERDRDMLLGIVLWVPMDRPPSVLQEYLRLAELQAGKKAWARTKGFRFLLQSIHEQDSFARLVLSDDFISNLKELGKRGFSFDVGVDQRSGGIWQLELVAQAMQLAHQDVAEDEKVIFVINHLCKPNLPGERIEFEAWCKTVSTMADCGKTFIKLSGAFSELPPGLREIDNIVIHLRPWVAHVLKCFGPRRIMFGSDWPVCNLNGPRKQDSWAAWKDVVKLLLDDEEHGLSEVGKDRIWQGTARDAYRL</sequence>
<accession>A0ACC3N5A4</accession>
<gene>
    <name evidence="1" type="primary">LRA2_2</name>
    <name evidence="1" type="ORF">LTR37_010281</name>
</gene>
<comment type="caution">
    <text evidence="1">The sequence shown here is derived from an EMBL/GenBank/DDBJ whole genome shotgun (WGS) entry which is preliminary data.</text>
</comment>
<dbReference type="EMBL" id="JAUTXU010000084">
    <property type="protein sequence ID" value="KAK3710438.1"/>
    <property type="molecule type" value="Genomic_DNA"/>
</dbReference>
<protein>
    <submittedName>
        <fullName evidence="1">L-rhamnono-gamma-lactonase</fullName>
        <ecNumber evidence="1">3.1.1.65</ecNumber>
    </submittedName>
</protein>
<dbReference type="Proteomes" id="UP001281147">
    <property type="component" value="Unassembled WGS sequence"/>
</dbReference>